<sequence>MNETHSNSSVKQLRRTKNGRVVAGVCSGIGEYIGVDANILRIALAVATFFGGLGVGIYAVAWLLIPEEDKNSSIVQDLVNKNKDGHAWQDAKTRWDRAQHAWSQPTQQPAQQYGQDGGYEQHPYAQPAQAPKPQEPQGPQA</sequence>
<evidence type="ECO:0000313" key="9">
    <source>
        <dbReference type="EMBL" id="MEV0971762.1"/>
    </source>
</evidence>
<dbReference type="InterPro" id="IPR052027">
    <property type="entry name" value="PspC"/>
</dbReference>
<feature type="region of interest" description="Disordered" evidence="6">
    <location>
        <begin position="91"/>
        <end position="141"/>
    </location>
</feature>
<keyword evidence="10" id="KW-1185">Reference proteome</keyword>
<feature type="compositionally biased region" description="Low complexity" evidence="6">
    <location>
        <begin position="121"/>
        <end position="141"/>
    </location>
</feature>
<protein>
    <submittedName>
        <fullName evidence="9">PspC domain-containing protein</fullName>
    </submittedName>
</protein>
<comment type="caution">
    <text evidence="9">The sequence shown here is derived from an EMBL/GenBank/DDBJ whole genome shotgun (WGS) entry which is preliminary data.</text>
</comment>
<accession>A0ABV3GJF2</accession>
<dbReference type="PANTHER" id="PTHR33885">
    <property type="entry name" value="PHAGE SHOCK PROTEIN C"/>
    <property type="match status" value="1"/>
</dbReference>
<dbReference type="PANTHER" id="PTHR33885:SF3">
    <property type="entry name" value="PHAGE SHOCK PROTEIN C"/>
    <property type="match status" value="1"/>
</dbReference>
<keyword evidence="2" id="KW-1003">Cell membrane</keyword>
<evidence type="ECO:0000256" key="3">
    <source>
        <dbReference type="ARBA" id="ARBA00022692"/>
    </source>
</evidence>
<reference evidence="9 10" key="1">
    <citation type="submission" date="2024-06" db="EMBL/GenBank/DDBJ databases">
        <title>The Natural Products Discovery Center: Release of the First 8490 Sequenced Strains for Exploring Actinobacteria Biosynthetic Diversity.</title>
        <authorList>
            <person name="Kalkreuter E."/>
            <person name="Kautsar S.A."/>
            <person name="Yang D."/>
            <person name="Bader C.D."/>
            <person name="Teijaro C.N."/>
            <person name="Fluegel L."/>
            <person name="Davis C.M."/>
            <person name="Simpson J.R."/>
            <person name="Lauterbach L."/>
            <person name="Steele A.D."/>
            <person name="Gui C."/>
            <person name="Meng S."/>
            <person name="Li G."/>
            <person name="Viehrig K."/>
            <person name="Ye F."/>
            <person name="Su P."/>
            <person name="Kiefer A.F."/>
            <person name="Nichols A."/>
            <person name="Cepeda A.J."/>
            <person name="Yan W."/>
            <person name="Fan B."/>
            <person name="Jiang Y."/>
            <person name="Adhikari A."/>
            <person name="Zheng C.-J."/>
            <person name="Schuster L."/>
            <person name="Cowan T.M."/>
            <person name="Smanski M.J."/>
            <person name="Chevrette M.G."/>
            <person name="De Carvalho L.P.S."/>
            <person name="Shen B."/>
        </authorList>
    </citation>
    <scope>NUCLEOTIDE SEQUENCE [LARGE SCALE GENOMIC DNA]</scope>
    <source>
        <strain evidence="9 10">NPDC050100</strain>
    </source>
</reference>
<evidence type="ECO:0000256" key="1">
    <source>
        <dbReference type="ARBA" id="ARBA00004162"/>
    </source>
</evidence>
<dbReference type="RefSeq" id="WP_358136296.1">
    <property type="nucleotide sequence ID" value="NZ_JBFALK010000014.1"/>
</dbReference>
<evidence type="ECO:0000256" key="5">
    <source>
        <dbReference type="ARBA" id="ARBA00023136"/>
    </source>
</evidence>
<dbReference type="Pfam" id="PF04024">
    <property type="entry name" value="PspC"/>
    <property type="match status" value="1"/>
</dbReference>
<feature type="domain" description="Phage shock protein PspC N-terminal" evidence="8">
    <location>
        <begin position="11"/>
        <end position="68"/>
    </location>
</feature>
<feature type="transmembrane region" description="Helical" evidence="7">
    <location>
        <begin position="42"/>
        <end position="65"/>
    </location>
</feature>
<proteinExistence type="predicted"/>
<feature type="compositionally biased region" description="Low complexity" evidence="6">
    <location>
        <begin position="104"/>
        <end position="114"/>
    </location>
</feature>
<evidence type="ECO:0000256" key="6">
    <source>
        <dbReference type="SAM" id="MobiDB-lite"/>
    </source>
</evidence>
<organism evidence="9 10">
    <name type="scientific">Microtetraspora glauca</name>
    <dbReference type="NCBI Taxonomy" id="1996"/>
    <lineage>
        <taxon>Bacteria</taxon>
        <taxon>Bacillati</taxon>
        <taxon>Actinomycetota</taxon>
        <taxon>Actinomycetes</taxon>
        <taxon>Streptosporangiales</taxon>
        <taxon>Streptosporangiaceae</taxon>
        <taxon>Microtetraspora</taxon>
    </lineage>
</organism>
<dbReference type="EMBL" id="JBFALK010000014">
    <property type="protein sequence ID" value="MEV0971762.1"/>
    <property type="molecule type" value="Genomic_DNA"/>
</dbReference>
<keyword evidence="4 7" id="KW-1133">Transmembrane helix</keyword>
<name>A0ABV3GJF2_MICGL</name>
<evidence type="ECO:0000256" key="7">
    <source>
        <dbReference type="SAM" id="Phobius"/>
    </source>
</evidence>
<evidence type="ECO:0000256" key="4">
    <source>
        <dbReference type="ARBA" id="ARBA00022989"/>
    </source>
</evidence>
<evidence type="ECO:0000256" key="2">
    <source>
        <dbReference type="ARBA" id="ARBA00022475"/>
    </source>
</evidence>
<evidence type="ECO:0000259" key="8">
    <source>
        <dbReference type="Pfam" id="PF04024"/>
    </source>
</evidence>
<dbReference type="Proteomes" id="UP001551675">
    <property type="component" value="Unassembled WGS sequence"/>
</dbReference>
<comment type="subcellular location">
    <subcellularLocation>
        <location evidence="1">Cell membrane</location>
        <topology evidence="1">Single-pass membrane protein</topology>
    </subcellularLocation>
</comment>
<gene>
    <name evidence="9" type="ORF">AB0I59_24405</name>
</gene>
<evidence type="ECO:0000313" key="10">
    <source>
        <dbReference type="Proteomes" id="UP001551675"/>
    </source>
</evidence>
<dbReference type="InterPro" id="IPR007168">
    <property type="entry name" value="Phageshock_PspC_N"/>
</dbReference>
<keyword evidence="3 7" id="KW-0812">Transmembrane</keyword>
<keyword evidence="5 7" id="KW-0472">Membrane</keyword>